<gene>
    <name evidence="5" type="ORF">MONAX_5E007912</name>
</gene>
<dbReference type="GO" id="GO:0016787">
    <property type="term" value="F:hydrolase activity"/>
    <property type="evidence" value="ECO:0007669"/>
    <property type="project" value="UniProtKB-KW"/>
</dbReference>
<keyword evidence="2 3" id="KW-0378">Hydrolase</keyword>
<dbReference type="InterPro" id="IPR002018">
    <property type="entry name" value="CarbesteraseB"/>
</dbReference>
<dbReference type="PANTHER" id="PTHR11559">
    <property type="entry name" value="CARBOXYLESTERASE"/>
    <property type="match status" value="1"/>
</dbReference>
<proteinExistence type="inferred from homology"/>
<dbReference type="PROSITE" id="PS00122">
    <property type="entry name" value="CARBOXYLESTERASE_B_1"/>
    <property type="match status" value="1"/>
</dbReference>
<comment type="caution">
    <text evidence="5">The sequence shown here is derived from an EMBL/GenBank/DDBJ whole genome shotgun (WGS) entry which is preliminary data.</text>
</comment>
<dbReference type="Pfam" id="PF00135">
    <property type="entry name" value="COesterase"/>
    <property type="match status" value="2"/>
</dbReference>
<dbReference type="InterPro" id="IPR029058">
    <property type="entry name" value="AB_hydrolase_fold"/>
</dbReference>
<accession>A0A5E4A4Q9</accession>
<dbReference type="AlphaFoldDB" id="A0A5E4A4Q9"/>
<dbReference type="PROSITE" id="PS00941">
    <property type="entry name" value="CARBOXYLESTERASE_B_2"/>
    <property type="match status" value="1"/>
</dbReference>
<evidence type="ECO:0000313" key="6">
    <source>
        <dbReference type="Proteomes" id="UP000335636"/>
    </source>
</evidence>
<protein>
    <recommendedName>
        <fullName evidence="3">Carboxylic ester hydrolase</fullName>
        <ecNumber evidence="3">3.1.1.-</ecNumber>
    </recommendedName>
</protein>
<dbReference type="SUPFAM" id="SSF53474">
    <property type="entry name" value="alpha/beta-Hydrolases"/>
    <property type="match status" value="1"/>
</dbReference>
<evidence type="ECO:0000256" key="2">
    <source>
        <dbReference type="ARBA" id="ARBA00022801"/>
    </source>
</evidence>
<dbReference type="CDD" id="cd00312">
    <property type="entry name" value="Esterase_lipase"/>
    <property type="match status" value="1"/>
</dbReference>
<sequence>MIFWRPHQRLRLGLEVSPSSQGEKDEERGGSRKLPLQRDLMNESLKSAGGEVLLDRGSHAGGRCHHSPSLVPHQDVASFFPASGQFEEKLPPPEVETLQGKVKGKSATLKGSSKPVSIFLGVPFAKAPVGPRRFAPPEPVEPWKDVKDTTSFPPMCSQITEKGPTLSKVFSNKFPSSSRKHSEDCLYLNIYTPANRKSKELLPVMVWIHGGGLVSGGASNFDGLALATHENVVVVTIQYRLGIWGFLSTGDEHSPGNWGHLDQVAALRWIQDNIANFGGDPNNVTIFGESAGGESVSVLVLSPLATNLFHRAISESGVALSPCMFRRNTSVGAEQVAAASGCPTHSSATMVECLRQKSEKDLLETTKKMALHSYTLVTEFDITIPRASFPSGDTCIHLTVTLYFASKRYPFLTTVIDGTVLPKDPEAILAEKNFNTVPYILGVNKHEFGWFIPKNLSEKQSTDAIAEYLGDTEDPTKKKDQFMDLMGDVMFCVPTVLTARGHRDAGAITYMYEFQYRPSFASRERPKSVEGDHGDDVYSVFGMPFLKGLSYPEQFPASLLLLCKEEVLLLAHAVKAFFPSSPTGGASQEETKLSRMVMKFWGNFARHGNPNGKGLPHWPEYSQKEEYLKIGPQTKAAMGLKHREVVFWTTLKSGRIGQLLHERQECMNATGQRRELCMRDRSTEYS</sequence>
<dbReference type="EMBL" id="CABDUW010000014">
    <property type="protein sequence ID" value="VTJ52094.1"/>
    <property type="molecule type" value="Genomic_DNA"/>
</dbReference>
<organism evidence="5 6">
    <name type="scientific">Marmota monax</name>
    <name type="common">Woodchuck</name>
    <dbReference type="NCBI Taxonomy" id="9995"/>
    <lineage>
        <taxon>Eukaryota</taxon>
        <taxon>Metazoa</taxon>
        <taxon>Chordata</taxon>
        <taxon>Craniata</taxon>
        <taxon>Vertebrata</taxon>
        <taxon>Euteleostomi</taxon>
        <taxon>Mammalia</taxon>
        <taxon>Eutheria</taxon>
        <taxon>Euarchontoglires</taxon>
        <taxon>Glires</taxon>
        <taxon>Rodentia</taxon>
        <taxon>Sciuromorpha</taxon>
        <taxon>Sciuridae</taxon>
        <taxon>Xerinae</taxon>
        <taxon>Marmotini</taxon>
        <taxon>Marmota</taxon>
    </lineage>
</organism>
<dbReference type="InterPro" id="IPR019826">
    <property type="entry name" value="Carboxylesterase_B_AS"/>
</dbReference>
<evidence type="ECO:0000256" key="1">
    <source>
        <dbReference type="ARBA" id="ARBA00005964"/>
    </source>
</evidence>
<dbReference type="InterPro" id="IPR050309">
    <property type="entry name" value="Type-B_Carboxylest/Lipase"/>
</dbReference>
<feature type="domain" description="Carboxylesterase type B" evidence="4">
    <location>
        <begin position="586"/>
        <end position="648"/>
    </location>
</feature>
<name>A0A5E4A4Q9_MARMO</name>
<evidence type="ECO:0000259" key="4">
    <source>
        <dbReference type="Pfam" id="PF00135"/>
    </source>
</evidence>
<keyword evidence="6" id="KW-1185">Reference proteome</keyword>
<dbReference type="EC" id="3.1.1.-" evidence="3"/>
<feature type="domain" description="Carboxylesterase type B" evidence="4">
    <location>
        <begin position="92"/>
        <end position="463"/>
    </location>
</feature>
<reference evidence="5" key="1">
    <citation type="submission" date="2019-04" db="EMBL/GenBank/DDBJ databases">
        <authorList>
            <person name="Alioto T."/>
            <person name="Alioto T."/>
        </authorList>
    </citation>
    <scope>NUCLEOTIDE SEQUENCE [LARGE SCALE GENOMIC DNA]</scope>
</reference>
<dbReference type="Proteomes" id="UP000335636">
    <property type="component" value="Unassembled WGS sequence"/>
</dbReference>
<comment type="similarity">
    <text evidence="1 3">Belongs to the type-B carboxylesterase/lipase family.</text>
</comment>
<dbReference type="InterPro" id="IPR019819">
    <property type="entry name" value="Carboxylesterase_B_CS"/>
</dbReference>
<dbReference type="Gene3D" id="3.40.50.1820">
    <property type="entry name" value="alpha/beta hydrolase"/>
    <property type="match status" value="1"/>
</dbReference>
<evidence type="ECO:0000313" key="5">
    <source>
        <dbReference type="EMBL" id="VTJ52094.1"/>
    </source>
</evidence>
<evidence type="ECO:0000256" key="3">
    <source>
        <dbReference type="RuleBase" id="RU361235"/>
    </source>
</evidence>